<dbReference type="SMART" id="SM00421">
    <property type="entry name" value="HTH_LUXR"/>
    <property type="match status" value="1"/>
</dbReference>
<dbReference type="SUPFAM" id="SSF46894">
    <property type="entry name" value="C-terminal effector domain of the bipartite response regulators"/>
    <property type="match status" value="1"/>
</dbReference>
<name>A0A9X2HR37_9SPHN</name>
<feature type="domain" description="HTH luxR-type" evidence="1">
    <location>
        <begin position="224"/>
        <end position="251"/>
    </location>
</feature>
<protein>
    <submittedName>
        <fullName evidence="2">LuxR C-terminal-related transcriptional regulator</fullName>
    </submittedName>
</protein>
<sequence length="295" mass="32493">MRAQNPPRERDASSVVLRQLPGVICSLGNDSFGQELLNFLNATCGAEHCTLFRFSNQSPCEVVAVSRDGTDTAHRQFSRYVAGAFWRWDTMMNQAIRDVGSNGVSLHRGDVSAMPDSDFRNQIYGRTRIRERFLLCGATNNSAIGLSILRPEERGVATAKEIAELEALSATLVAILSKHAGMVEARPDLSVALTSLPEIQTTLENASVKLPRREAEVCARILYGISTAGIALDIGVGEETVMTYRKRAYQRLSIGSQRELLLWYVAEWSASRANRAHWEARLESFPAPPGNSSAH</sequence>
<evidence type="ECO:0000313" key="3">
    <source>
        <dbReference type="Proteomes" id="UP001139451"/>
    </source>
</evidence>
<accession>A0A9X2HR37</accession>
<dbReference type="InterPro" id="IPR016032">
    <property type="entry name" value="Sig_transdc_resp-reg_C-effctor"/>
</dbReference>
<dbReference type="InterPro" id="IPR036388">
    <property type="entry name" value="WH-like_DNA-bd_sf"/>
</dbReference>
<dbReference type="PROSITE" id="PS00622">
    <property type="entry name" value="HTH_LUXR_1"/>
    <property type="match status" value="1"/>
</dbReference>
<dbReference type="AlphaFoldDB" id="A0A9X2HR37"/>
<dbReference type="GO" id="GO:0003677">
    <property type="term" value="F:DNA binding"/>
    <property type="evidence" value="ECO:0007669"/>
    <property type="project" value="InterPro"/>
</dbReference>
<dbReference type="GO" id="GO:0006355">
    <property type="term" value="P:regulation of DNA-templated transcription"/>
    <property type="evidence" value="ECO:0007669"/>
    <property type="project" value="InterPro"/>
</dbReference>
<dbReference type="Proteomes" id="UP001139451">
    <property type="component" value="Unassembled WGS sequence"/>
</dbReference>
<proteinExistence type="predicted"/>
<keyword evidence="3" id="KW-1185">Reference proteome</keyword>
<dbReference type="Pfam" id="PF00196">
    <property type="entry name" value="GerE"/>
    <property type="match status" value="1"/>
</dbReference>
<dbReference type="InterPro" id="IPR000792">
    <property type="entry name" value="Tscrpt_reg_LuxR_C"/>
</dbReference>
<evidence type="ECO:0000313" key="2">
    <source>
        <dbReference type="EMBL" id="MCP3730335.1"/>
    </source>
</evidence>
<comment type="caution">
    <text evidence="2">The sequence shown here is derived from an EMBL/GenBank/DDBJ whole genome shotgun (WGS) entry which is preliminary data.</text>
</comment>
<organism evidence="2 3">
    <name type="scientific">Sphingomonas tagetis</name>
    <dbReference type="NCBI Taxonomy" id="2949092"/>
    <lineage>
        <taxon>Bacteria</taxon>
        <taxon>Pseudomonadati</taxon>
        <taxon>Pseudomonadota</taxon>
        <taxon>Alphaproteobacteria</taxon>
        <taxon>Sphingomonadales</taxon>
        <taxon>Sphingomonadaceae</taxon>
        <taxon>Sphingomonas</taxon>
    </lineage>
</organism>
<reference evidence="2" key="1">
    <citation type="submission" date="2022-05" db="EMBL/GenBank/DDBJ databases">
        <title>Sphingomonas sp. strain MG17 Genome sequencing and assembly.</title>
        <authorList>
            <person name="Kim I."/>
        </authorList>
    </citation>
    <scope>NUCLEOTIDE SEQUENCE</scope>
    <source>
        <strain evidence="2">MG17</strain>
    </source>
</reference>
<dbReference type="RefSeq" id="WP_254292454.1">
    <property type="nucleotide sequence ID" value="NZ_JAMLDX010000004.1"/>
</dbReference>
<evidence type="ECO:0000259" key="1">
    <source>
        <dbReference type="PROSITE" id="PS00622"/>
    </source>
</evidence>
<dbReference type="EMBL" id="JAMLDX010000004">
    <property type="protein sequence ID" value="MCP3730335.1"/>
    <property type="molecule type" value="Genomic_DNA"/>
</dbReference>
<gene>
    <name evidence="2" type="ORF">M9978_07820</name>
</gene>
<dbReference type="Gene3D" id="1.10.10.10">
    <property type="entry name" value="Winged helix-like DNA-binding domain superfamily/Winged helix DNA-binding domain"/>
    <property type="match status" value="1"/>
</dbReference>